<dbReference type="SUPFAM" id="SSF51735">
    <property type="entry name" value="NAD(P)-binding Rossmann-fold domains"/>
    <property type="match status" value="1"/>
</dbReference>
<keyword evidence="3" id="KW-0028">Amino-acid biosynthesis</keyword>
<feature type="domain" description="Shikimate dehydrogenase substrate binding N-terminal" evidence="4">
    <location>
        <begin position="7"/>
        <end position="89"/>
    </location>
</feature>
<comment type="caution">
    <text evidence="5">The sequence shown here is derived from an EMBL/GenBank/DDBJ whole genome shotgun (WGS) entry which is preliminary data.</text>
</comment>
<dbReference type="Gene3D" id="3.40.50.10860">
    <property type="entry name" value="Leucine Dehydrogenase, chain A, domain 1"/>
    <property type="match status" value="1"/>
</dbReference>
<dbReference type="PANTHER" id="PTHR21089:SF1">
    <property type="entry name" value="BIFUNCTIONAL 3-DEHYDROQUINATE DEHYDRATASE_SHIKIMATE DEHYDROGENASE, CHLOROPLASTIC"/>
    <property type="match status" value="1"/>
</dbReference>
<dbReference type="Gene3D" id="3.40.50.720">
    <property type="entry name" value="NAD(P)-binding Rossmann-like Domain"/>
    <property type="match status" value="1"/>
</dbReference>
<reference evidence="6" key="1">
    <citation type="journal article" date="2019" name="Int. J. Syst. Evol. Microbiol.">
        <title>The Global Catalogue of Microorganisms (GCM) 10K type strain sequencing project: providing services to taxonomists for standard genome sequencing and annotation.</title>
        <authorList>
            <consortium name="The Broad Institute Genomics Platform"/>
            <consortium name="The Broad Institute Genome Sequencing Center for Infectious Disease"/>
            <person name="Wu L."/>
            <person name="Ma J."/>
        </authorList>
    </citation>
    <scope>NUCLEOTIDE SEQUENCE [LARGE SCALE GENOMIC DNA]</scope>
    <source>
        <strain evidence="6">JCM 17924</strain>
    </source>
</reference>
<evidence type="ECO:0000259" key="4">
    <source>
        <dbReference type="Pfam" id="PF08501"/>
    </source>
</evidence>
<keyword evidence="2" id="KW-0560">Oxidoreductase</keyword>
<comment type="pathway">
    <text evidence="1">Metabolic intermediate biosynthesis; chorismate biosynthesis; chorismate from D-erythrose 4-phosphate and phosphoenolpyruvate: step 4/7.</text>
</comment>
<proteinExistence type="predicted"/>
<dbReference type="CDD" id="cd01065">
    <property type="entry name" value="NAD_bind_Shikimate_DH"/>
    <property type="match status" value="1"/>
</dbReference>
<dbReference type="EMBL" id="BAABHA010000002">
    <property type="protein sequence ID" value="GAA4377645.1"/>
    <property type="molecule type" value="Genomic_DNA"/>
</dbReference>
<dbReference type="Proteomes" id="UP001500454">
    <property type="component" value="Unassembled WGS sequence"/>
</dbReference>
<dbReference type="RefSeq" id="WP_345222430.1">
    <property type="nucleotide sequence ID" value="NZ_BAABHA010000002.1"/>
</dbReference>
<evidence type="ECO:0000256" key="2">
    <source>
        <dbReference type="ARBA" id="ARBA00023002"/>
    </source>
</evidence>
<sequence>MPREFGLIGRSLRHSFSPTYFQQKFDQLELQDCSYEAFELAHIQELPSLLARRPHLVGLNVTIPYKELVLPYLDEVAPSAARVGAVNVIEVKDNGMLIGHNTDYSGFRDSLRRQYRGAGPALILGTGGGAKAVEAALHELGIRYWLVSRDAMGRGLTYADLTPQVLQEHPLIINTTPLGMYPRTDEYPALPYEALTPQHHLFDLIYNPSETEFLRLGREAGASTQNGFDMLCRQAEDAWKIWNR</sequence>
<dbReference type="SUPFAM" id="SSF53223">
    <property type="entry name" value="Aminoacid dehydrogenase-like, N-terminal domain"/>
    <property type="match status" value="1"/>
</dbReference>
<evidence type="ECO:0000313" key="6">
    <source>
        <dbReference type="Proteomes" id="UP001500454"/>
    </source>
</evidence>
<gene>
    <name evidence="5" type="ORF">GCM10023186_13000</name>
</gene>
<dbReference type="Pfam" id="PF08501">
    <property type="entry name" value="Shikimate_dh_N"/>
    <property type="match status" value="1"/>
</dbReference>
<dbReference type="InterPro" id="IPR013708">
    <property type="entry name" value="Shikimate_DH-bd_N"/>
</dbReference>
<organism evidence="5 6">
    <name type="scientific">Hymenobacter koreensis</name>
    <dbReference type="NCBI Taxonomy" id="1084523"/>
    <lineage>
        <taxon>Bacteria</taxon>
        <taxon>Pseudomonadati</taxon>
        <taxon>Bacteroidota</taxon>
        <taxon>Cytophagia</taxon>
        <taxon>Cytophagales</taxon>
        <taxon>Hymenobacteraceae</taxon>
        <taxon>Hymenobacter</taxon>
    </lineage>
</organism>
<dbReference type="InterPro" id="IPR046346">
    <property type="entry name" value="Aminoacid_DH-like_N_sf"/>
</dbReference>
<keyword evidence="3" id="KW-0057">Aromatic amino acid biosynthesis</keyword>
<keyword evidence="6" id="KW-1185">Reference proteome</keyword>
<name>A0ABP8IWY3_9BACT</name>
<dbReference type="InterPro" id="IPR036291">
    <property type="entry name" value="NAD(P)-bd_dom_sf"/>
</dbReference>
<dbReference type="PANTHER" id="PTHR21089">
    <property type="entry name" value="SHIKIMATE DEHYDROGENASE"/>
    <property type="match status" value="1"/>
</dbReference>
<evidence type="ECO:0000256" key="3">
    <source>
        <dbReference type="ARBA" id="ARBA00023141"/>
    </source>
</evidence>
<protein>
    <submittedName>
        <fullName evidence="5">Shikimate dehydrogenase</fullName>
    </submittedName>
</protein>
<accession>A0ABP8IWY3</accession>
<evidence type="ECO:0000256" key="1">
    <source>
        <dbReference type="ARBA" id="ARBA00004871"/>
    </source>
</evidence>
<dbReference type="InterPro" id="IPR022893">
    <property type="entry name" value="Shikimate_DH_fam"/>
</dbReference>
<evidence type="ECO:0000313" key="5">
    <source>
        <dbReference type="EMBL" id="GAA4377645.1"/>
    </source>
</evidence>